<dbReference type="Gene3D" id="3.40.50.2300">
    <property type="match status" value="2"/>
</dbReference>
<dbReference type="EC" id="5.1.1.1" evidence="5"/>
<dbReference type="SUPFAM" id="SSF47413">
    <property type="entry name" value="lambda repressor-like DNA-binding domains"/>
    <property type="match status" value="1"/>
</dbReference>
<reference evidence="5 6" key="1">
    <citation type="journal article" date="2009" name="PLoS ONE">
        <title>Genome analysis of the anaerobic thermohalophilic bacterium Halothermothrix orenii.</title>
        <authorList>
            <person name="Mavromatis K."/>
            <person name="Ivanova N."/>
            <person name="Anderson I."/>
            <person name="Lykidis A."/>
            <person name="Hooper S.D."/>
            <person name="Sun H."/>
            <person name="Kunin V."/>
            <person name="Lapidus A."/>
            <person name="Hugenholtz P."/>
            <person name="Patel B."/>
            <person name="Kyrpides N.C."/>
        </authorList>
    </citation>
    <scope>NUCLEOTIDE SEQUENCE [LARGE SCALE GENOMIC DNA]</scope>
    <source>
        <strain evidence="6">H 168 / OCM 544 / DSM 9562</strain>
    </source>
</reference>
<dbReference type="SUPFAM" id="SSF53822">
    <property type="entry name" value="Periplasmic binding protein-like I"/>
    <property type="match status" value="1"/>
</dbReference>
<dbReference type="HOGENOM" id="CLU_037628_6_2_9"/>
<evidence type="ECO:0000259" key="4">
    <source>
        <dbReference type="PROSITE" id="PS50932"/>
    </source>
</evidence>
<dbReference type="Proteomes" id="UP000000719">
    <property type="component" value="Chromosome"/>
</dbReference>
<keyword evidence="6" id="KW-1185">Reference proteome</keyword>
<organism evidence="5 6">
    <name type="scientific">Halothermothrix orenii (strain H 168 / OCM 544 / DSM 9562)</name>
    <dbReference type="NCBI Taxonomy" id="373903"/>
    <lineage>
        <taxon>Bacteria</taxon>
        <taxon>Bacillati</taxon>
        <taxon>Bacillota</taxon>
        <taxon>Clostridia</taxon>
        <taxon>Halanaerobiales</taxon>
        <taxon>Halothermotrichaceae</taxon>
        <taxon>Halothermothrix</taxon>
    </lineage>
</organism>
<keyword evidence="2" id="KW-0238">DNA-binding</keyword>
<dbReference type="PROSITE" id="PS50932">
    <property type="entry name" value="HTH_LACI_2"/>
    <property type="match status" value="1"/>
</dbReference>
<keyword evidence="5" id="KW-0413">Isomerase</keyword>
<evidence type="ECO:0000256" key="2">
    <source>
        <dbReference type="ARBA" id="ARBA00023125"/>
    </source>
</evidence>
<dbReference type="InterPro" id="IPR010982">
    <property type="entry name" value="Lambda_DNA-bd_dom_sf"/>
</dbReference>
<dbReference type="KEGG" id="hor:Hore_13210"/>
<dbReference type="CDD" id="cd01392">
    <property type="entry name" value="HTH_LacI"/>
    <property type="match status" value="1"/>
</dbReference>
<dbReference type="GO" id="GO:0000976">
    <property type="term" value="F:transcription cis-regulatory region binding"/>
    <property type="evidence" value="ECO:0007669"/>
    <property type="project" value="TreeGrafter"/>
</dbReference>
<keyword evidence="1" id="KW-0805">Transcription regulation</keyword>
<evidence type="ECO:0000256" key="3">
    <source>
        <dbReference type="ARBA" id="ARBA00023163"/>
    </source>
</evidence>
<dbReference type="SMART" id="SM00354">
    <property type="entry name" value="HTH_LACI"/>
    <property type="match status" value="1"/>
</dbReference>
<evidence type="ECO:0000313" key="5">
    <source>
        <dbReference type="EMBL" id="ACL70071.1"/>
    </source>
</evidence>
<dbReference type="InterPro" id="IPR000843">
    <property type="entry name" value="HTH_LacI"/>
</dbReference>
<dbReference type="STRING" id="373903.Hore_13210"/>
<dbReference type="eggNOG" id="COG1609">
    <property type="taxonomic scope" value="Bacteria"/>
</dbReference>
<dbReference type="GO" id="GO:0003700">
    <property type="term" value="F:DNA-binding transcription factor activity"/>
    <property type="evidence" value="ECO:0007669"/>
    <property type="project" value="TreeGrafter"/>
</dbReference>
<dbReference type="GO" id="GO:0008784">
    <property type="term" value="F:alanine racemase activity"/>
    <property type="evidence" value="ECO:0007669"/>
    <property type="project" value="UniProtKB-EC"/>
</dbReference>
<dbReference type="Pfam" id="PF00356">
    <property type="entry name" value="LacI"/>
    <property type="match status" value="1"/>
</dbReference>
<sequence length="345" mass="39197">MADKQKHHTLESIAKLAGVSRSTVSRVINNKGNVSEKARKKVLSVIKKEKYYPNASARSLASRKTNNIGIIFWGHDPEFLSNPIYYEILQGIQRESLKHDLNLVLYTTHKEEEKRQELCYKIIGQKNVDGLIVIGSLMYFDYLKLFANNDLPVVIIGKRDTKNLDIPYVCTDYEDGIYKATRHLLSLGRKEIVLLQSTVDYYFLEDKLRGYKRALEEKNIKFNSDYIIEVTSNNEDYVEKIVRNHILTIKNINAIICANDILAQNLIKVITSQGIAVPDNISVIGFNDINTARYFNPPLTTVKQNKIKLGINAVRTLLRKINGEETGNVVLDAELVVRGSTAPLK</sequence>
<dbReference type="OrthoDB" id="9796186at2"/>
<dbReference type="PRINTS" id="PR00036">
    <property type="entry name" value="HTHLACI"/>
</dbReference>
<protein>
    <submittedName>
        <fullName evidence="5">Transcriptional regulator, LacI family</fullName>
        <ecNumber evidence="5">5.1.1.1</ecNumber>
    </submittedName>
</protein>
<dbReference type="EMBL" id="CP001098">
    <property type="protein sequence ID" value="ACL70071.1"/>
    <property type="molecule type" value="Genomic_DNA"/>
</dbReference>
<evidence type="ECO:0000256" key="1">
    <source>
        <dbReference type="ARBA" id="ARBA00023015"/>
    </source>
</evidence>
<name>B8CXQ2_HALOH</name>
<proteinExistence type="predicted"/>
<accession>B8CXQ2</accession>
<keyword evidence="3" id="KW-0804">Transcription</keyword>
<dbReference type="Gene3D" id="1.10.260.40">
    <property type="entry name" value="lambda repressor-like DNA-binding domains"/>
    <property type="match status" value="1"/>
</dbReference>
<dbReference type="InterPro" id="IPR028082">
    <property type="entry name" value="Peripla_BP_I"/>
</dbReference>
<gene>
    <name evidence="5" type="ordered locus">Hore_13210</name>
</gene>
<dbReference type="PANTHER" id="PTHR30146:SF154">
    <property type="entry name" value="TRANSCRIPTION REGULATOR, MEMBER OF GALR FAMILY"/>
    <property type="match status" value="1"/>
</dbReference>
<dbReference type="PANTHER" id="PTHR30146">
    <property type="entry name" value="LACI-RELATED TRANSCRIPTIONAL REPRESSOR"/>
    <property type="match status" value="1"/>
</dbReference>
<dbReference type="CDD" id="cd06267">
    <property type="entry name" value="PBP1_LacI_sugar_binding-like"/>
    <property type="match status" value="1"/>
</dbReference>
<evidence type="ECO:0000313" key="6">
    <source>
        <dbReference type="Proteomes" id="UP000000719"/>
    </source>
</evidence>
<dbReference type="InterPro" id="IPR046335">
    <property type="entry name" value="LacI/GalR-like_sensor"/>
</dbReference>
<dbReference type="RefSeq" id="WP_012636255.1">
    <property type="nucleotide sequence ID" value="NC_011899.1"/>
</dbReference>
<feature type="domain" description="HTH lacI-type" evidence="4">
    <location>
        <begin position="9"/>
        <end position="62"/>
    </location>
</feature>
<dbReference type="AlphaFoldDB" id="B8CXQ2"/>
<dbReference type="Pfam" id="PF13377">
    <property type="entry name" value="Peripla_BP_3"/>
    <property type="match status" value="1"/>
</dbReference>